<evidence type="ECO:0000313" key="1">
    <source>
        <dbReference type="EMBL" id="MYC94935.1"/>
    </source>
</evidence>
<organism evidence="1">
    <name type="scientific">Caldilineaceae bacterium SB0661_bin_32</name>
    <dbReference type="NCBI Taxonomy" id="2605255"/>
    <lineage>
        <taxon>Bacteria</taxon>
        <taxon>Bacillati</taxon>
        <taxon>Chloroflexota</taxon>
        <taxon>Caldilineae</taxon>
        <taxon>Caldilineales</taxon>
        <taxon>Caldilineaceae</taxon>
    </lineage>
</organism>
<protein>
    <recommendedName>
        <fullName evidence="2">ATP-binding protein</fullName>
    </recommendedName>
</protein>
<proteinExistence type="predicted"/>
<dbReference type="InterPro" id="IPR036890">
    <property type="entry name" value="HATPase_C_sf"/>
</dbReference>
<dbReference type="Pfam" id="PF13589">
    <property type="entry name" value="HATPase_c_3"/>
    <property type="match status" value="1"/>
</dbReference>
<name>A0A6B1D630_9CHLR</name>
<sequence>MAMSPIQLQLGLEVIQSYRRLSYTAWHAIAELVDNSTQSYFDNRVELDGALSASQEELTIGIVYDPSDGGLLRVSDNAMGMSYDELVNALRVGFAPENTSGRSKYGMGMKTASCWIGNKWTVRTKKLGEVVEHNITVDVNKIASGDNDLKHFSEEGKRKTDHYTVIEIKEHNQVFRGRTIGKIKDFLRSIYRQDLRKNSVVIQWQGNALEWSDNDFPFLEAQDGTTYKKDFQFTVYDKKVKGWVGVLSRGTRSKAGFSILNADRVVRGWPESWRPERIYGFQGRNDLINQRLVGEIYLDDFEVSHTKDDILWYGDEQEEVEKQLEQKCADYVDVARRYRKKDEAEGGPTELEVQAAIDELQEELSSPEFGDLISLEEVPPPQAVSSALQPLIQTVNSSEPAFRAKLQAVQFEILGFLLNDSSPNDPYVVVEATKETRVLIIVNTQHPHWGQLTGIEGVLNYLRHCTYDGIAEWQARRKLASLDPDTIKILKDRMLRLPLEIQTLA</sequence>
<dbReference type="Gene3D" id="3.30.565.10">
    <property type="entry name" value="Histidine kinase-like ATPase, C-terminal domain"/>
    <property type="match status" value="1"/>
</dbReference>
<dbReference type="EMBL" id="VXMH01000036">
    <property type="protein sequence ID" value="MYC94935.1"/>
    <property type="molecule type" value="Genomic_DNA"/>
</dbReference>
<gene>
    <name evidence="1" type="ORF">F4X14_08180</name>
</gene>
<dbReference type="AlphaFoldDB" id="A0A6B1D630"/>
<dbReference type="SUPFAM" id="SSF55874">
    <property type="entry name" value="ATPase domain of HSP90 chaperone/DNA topoisomerase II/histidine kinase"/>
    <property type="match status" value="1"/>
</dbReference>
<accession>A0A6B1D630</accession>
<evidence type="ECO:0008006" key="2">
    <source>
        <dbReference type="Google" id="ProtNLM"/>
    </source>
</evidence>
<comment type="caution">
    <text evidence="1">The sequence shown here is derived from an EMBL/GenBank/DDBJ whole genome shotgun (WGS) entry which is preliminary data.</text>
</comment>
<reference evidence="1" key="1">
    <citation type="submission" date="2019-09" db="EMBL/GenBank/DDBJ databases">
        <title>Characterisation of the sponge microbiome using genome-centric metagenomics.</title>
        <authorList>
            <person name="Engelberts J.P."/>
            <person name="Robbins S.J."/>
            <person name="De Goeij J.M."/>
            <person name="Aranda M."/>
            <person name="Bell S.C."/>
            <person name="Webster N.S."/>
        </authorList>
    </citation>
    <scope>NUCLEOTIDE SEQUENCE</scope>
    <source>
        <strain evidence="1">SB0661_bin_32</strain>
    </source>
</reference>